<dbReference type="InterPro" id="IPR036390">
    <property type="entry name" value="WH_DNA-bd_sf"/>
</dbReference>
<dbReference type="PANTHER" id="PTHR43537:SF24">
    <property type="entry name" value="GLUCONATE OPERON TRANSCRIPTIONAL REPRESSOR"/>
    <property type="match status" value="1"/>
</dbReference>
<dbReference type="Proteomes" id="UP000654257">
    <property type="component" value="Unassembled WGS sequence"/>
</dbReference>
<dbReference type="SMART" id="SM00345">
    <property type="entry name" value="HTH_GNTR"/>
    <property type="match status" value="1"/>
</dbReference>
<keyword evidence="2" id="KW-0238">DNA-binding</keyword>
<dbReference type="SUPFAM" id="SSF48008">
    <property type="entry name" value="GntR ligand-binding domain-like"/>
    <property type="match status" value="1"/>
</dbReference>
<accession>A0A917G621</accession>
<evidence type="ECO:0000256" key="1">
    <source>
        <dbReference type="ARBA" id="ARBA00023015"/>
    </source>
</evidence>
<dbReference type="PROSITE" id="PS50949">
    <property type="entry name" value="HTH_GNTR"/>
    <property type="match status" value="1"/>
</dbReference>
<feature type="domain" description="HTH gntR-type" evidence="4">
    <location>
        <begin position="4"/>
        <end position="71"/>
    </location>
</feature>
<gene>
    <name evidence="5" type="ORF">GCM10007304_43180</name>
</gene>
<evidence type="ECO:0000313" key="6">
    <source>
        <dbReference type="Proteomes" id="UP000654257"/>
    </source>
</evidence>
<organism evidence="5 6">
    <name type="scientific">Rhodococcoides trifolii</name>
    <dbReference type="NCBI Taxonomy" id="908250"/>
    <lineage>
        <taxon>Bacteria</taxon>
        <taxon>Bacillati</taxon>
        <taxon>Actinomycetota</taxon>
        <taxon>Actinomycetes</taxon>
        <taxon>Mycobacteriales</taxon>
        <taxon>Nocardiaceae</taxon>
        <taxon>Rhodococcoides</taxon>
    </lineage>
</organism>
<dbReference type="CDD" id="cd07377">
    <property type="entry name" value="WHTH_GntR"/>
    <property type="match status" value="1"/>
</dbReference>
<dbReference type="Gene3D" id="1.20.120.530">
    <property type="entry name" value="GntR ligand-binding domain-like"/>
    <property type="match status" value="1"/>
</dbReference>
<reference evidence="5" key="2">
    <citation type="submission" date="2020-09" db="EMBL/GenBank/DDBJ databases">
        <authorList>
            <person name="Sun Q."/>
            <person name="Sedlacek I."/>
        </authorList>
    </citation>
    <scope>NUCLEOTIDE SEQUENCE</scope>
    <source>
        <strain evidence="5">CCM 7905</strain>
    </source>
</reference>
<dbReference type="InterPro" id="IPR011711">
    <property type="entry name" value="GntR_C"/>
</dbReference>
<keyword evidence="6" id="KW-1185">Reference proteome</keyword>
<dbReference type="InterPro" id="IPR008920">
    <property type="entry name" value="TF_FadR/GntR_C"/>
</dbReference>
<evidence type="ECO:0000256" key="3">
    <source>
        <dbReference type="ARBA" id="ARBA00023163"/>
    </source>
</evidence>
<sequence length="234" mass="25581">MAGDSKSDRVYAQLKAEIMSGQIAPGASLSAIAIGDRLEASRTPVRQAFVRLEAEGLLTLVDRQGARVAPISIQGVRDLFELRTLLESTATRMVAEAAKSDASVQDPFRRILTELDTMKDEPPSQDRWERFYDLAEQFDRAIVDHTRNAHLSRSIAELRPHSARLRSIAHSTPDRLETSLAEHQQMCAAIIAGDADAAEKASASHLAATERTILDAVFDPSRAGRGPRIDLVTA</sequence>
<reference evidence="5" key="1">
    <citation type="journal article" date="2014" name="Int. J. Syst. Evol. Microbiol.">
        <title>Complete genome sequence of Corynebacterium casei LMG S-19264T (=DSM 44701T), isolated from a smear-ripened cheese.</title>
        <authorList>
            <consortium name="US DOE Joint Genome Institute (JGI-PGF)"/>
            <person name="Walter F."/>
            <person name="Albersmeier A."/>
            <person name="Kalinowski J."/>
            <person name="Ruckert C."/>
        </authorList>
    </citation>
    <scope>NUCLEOTIDE SEQUENCE</scope>
    <source>
        <strain evidence="5">CCM 7905</strain>
    </source>
</reference>
<dbReference type="SMART" id="SM00895">
    <property type="entry name" value="FCD"/>
    <property type="match status" value="1"/>
</dbReference>
<evidence type="ECO:0000313" key="5">
    <source>
        <dbReference type="EMBL" id="GGG24682.1"/>
    </source>
</evidence>
<dbReference type="Gene3D" id="1.10.10.10">
    <property type="entry name" value="Winged helix-like DNA-binding domain superfamily/Winged helix DNA-binding domain"/>
    <property type="match status" value="1"/>
</dbReference>
<dbReference type="GO" id="GO:0003700">
    <property type="term" value="F:DNA-binding transcription factor activity"/>
    <property type="evidence" value="ECO:0007669"/>
    <property type="project" value="InterPro"/>
</dbReference>
<dbReference type="Pfam" id="PF00392">
    <property type="entry name" value="GntR"/>
    <property type="match status" value="1"/>
</dbReference>
<keyword evidence="3" id="KW-0804">Transcription</keyword>
<dbReference type="EMBL" id="BMCU01000005">
    <property type="protein sequence ID" value="GGG24682.1"/>
    <property type="molecule type" value="Genomic_DNA"/>
</dbReference>
<evidence type="ECO:0000256" key="2">
    <source>
        <dbReference type="ARBA" id="ARBA00023125"/>
    </source>
</evidence>
<dbReference type="SUPFAM" id="SSF46785">
    <property type="entry name" value="Winged helix' DNA-binding domain"/>
    <property type="match status" value="1"/>
</dbReference>
<keyword evidence="1" id="KW-0805">Transcription regulation</keyword>
<protein>
    <submittedName>
        <fullName evidence="5">Transcriptional regulator</fullName>
    </submittedName>
</protein>
<comment type="caution">
    <text evidence="5">The sequence shown here is derived from an EMBL/GenBank/DDBJ whole genome shotgun (WGS) entry which is preliminary data.</text>
</comment>
<dbReference type="InterPro" id="IPR000524">
    <property type="entry name" value="Tscrpt_reg_HTH_GntR"/>
</dbReference>
<dbReference type="AlphaFoldDB" id="A0A917G621"/>
<dbReference type="RefSeq" id="WP_188546964.1">
    <property type="nucleotide sequence ID" value="NZ_BMCU01000005.1"/>
</dbReference>
<evidence type="ECO:0000259" key="4">
    <source>
        <dbReference type="PROSITE" id="PS50949"/>
    </source>
</evidence>
<name>A0A917G621_9NOCA</name>
<proteinExistence type="predicted"/>
<dbReference type="Pfam" id="PF07729">
    <property type="entry name" value="FCD"/>
    <property type="match status" value="1"/>
</dbReference>
<dbReference type="GO" id="GO:0003677">
    <property type="term" value="F:DNA binding"/>
    <property type="evidence" value="ECO:0007669"/>
    <property type="project" value="UniProtKB-KW"/>
</dbReference>
<dbReference type="PANTHER" id="PTHR43537">
    <property type="entry name" value="TRANSCRIPTIONAL REGULATOR, GNTR FAMILY"/>
    <property type="match status" value="1"/>
</dbReference>
<dbReference type="InterPro" id="IPR036388">
    <property type="entry name" value="WH-like_DNA-bd_sf"/>
</dbReference>